<dbReference type="Pfam" id="PF00550">
    <property type="entry name" value="PP-binding"/>
    <property type="match status" value="1"/>
</dbReference>
<dbReference type="PANTHER" id="PTHR44845:SF6">
    <property type="entry name" value="BETA-ALANINE-ACTIVATING ENZYME"/>
    <property type="match status" value="1"/>
</dbReference>
<dbReference type="Gene3D" id="1.10.1200.10">
    <property type="entry name" value="ACP-like"/>
    <property type="match status" value="1"/>
</dbReference>
<dbReference type="PROSITE" id="PS50075">
    <property type="entry name" value="CARRIER"/>
    <property type="match status" value="1"/>
</dbReference>
<dbReference type="KEGG" id="vqi:CCZ37_18095"/>
<evidence type="ECO:0000256" key="1">
    <source>
        <dbReference type="ARBA" id="ARBA00022450"/>
    </source>
</evidence>
<dbReference type="RefSeq" id="WP_094501929.1">
    <property type="nucleotide sequence ID" value="NZ_CAWNHI010000002.1"/>
</dbReference>
<name>A0A223N3F3_9VIBR</name>
<gene>
    <name evidence="4" type="ORF">CCZ37_18095</name>
</gene>
<accession>A0A223N3F3</accession>
<dbReference type="AlphaFoldDB" id="A0A223N3F3"/>
<dbReference type="SUPFAM" id="SSF47336">
    <property type="entry name" value="ACP-like"/>
    <property type="match status" value="1"/>
</dbReference>
<reference evidence="4 5" key="1">
    <citation type="submission" date="2017-08" db="EMBL/GenBank/DDBJ databases">
        <title>The Vibrio qinghaiensis sp.-Q67 is a luminous bacteria isolated firstly from Qinghai lake, Qinghai province, China, which has been proved to be very sensitive to detect environmental and food pollutants. Therefore, complete genome analysis of V. qinghaiensis sp.-Q67 highlights the potential application of this strain on detection of hazards in the contaminated environments.</title>
        <authorList>
            <person name="Gong L."/>
        </authorList>
    </citation>
    <scope>NUCLEOTIDE SEQUENCE [LARGE SCALE GENOMIC DNA]</scope>
    <source>
        <strain evidence="4 5">Q67</strain>
    </source>
</reference>
<evidence type="ECO:0000313" key="5">
    <source>
        <dbReference type="Proteomes" id="UP000215148"/>
    </source>
</evidence>
<dbReference type="PANTHER" id="PTHR44845">
    <property type="entry name" value="CARRIER DOMAIN-CONTAINING PROTEIN"/>
    <property type="match status" value="1"/>
</dbReference>
<evidence type="ECO:0000313" key="4">
    <source>
        <dbReference type="EMBL" id="ASU24357.1"/>
    </source>
</evidence>
<feature type="domain" description="Carrier" evidence="3">
    <location>
        <begin position="7"/>
        <end position="82"/>
    </location>
</feature>
<evidence type="ECO:0000256" key="2">
    <source>
        <dbReference type="ARBA" id="ARBA00022553"/>
    </source>
</evidence>
<evidence type="ECO:0000259" key="3">
    <source>
        <dbReference type="PROSITE" id="PS50075"/>
    </source>
</evidence>
<dbReference type="EMBL" id="CP022742">
    <property type="protein sequence ID" value="ASU24357.1"/>
    <property type="molecule type" value="Genomic_DNA"/>
</dbReference>
<dbReference type="Proteomes" id="UP000215148">
    <property type="component" value="Chromosome 2"/>
</dbReference>
<keyword evidence="5" id="KW-1185">Reference proteome</keyword>
<sequence>MSNNKPNITPEIENRILSIWQSVLDVKKIARDENFFDAGGNSLLMSKVHREIKRQLGIPINIIELFQSPTVDSLSKNISKKYHQVLLEKSVLNIG</sequence>
<dbReference type="InterPro" id="IPR009081">
    <property type="entry name" value="PP-bd_ACP"/>
</dbReference>
<organism evidence="4 5">
    <name type="scientific">Vibrio qinghaiensis</name>
    <dbReference type="NCBI Taxonomy" id="2025808"/>
    <lineage>
        <taxon>Bacteria</taxon>
        <taxon>Pseudomonadati</taxon>
        <taxon>Pseudomonadota</taxon>
        <taxon>Gammaproteobacteria</taxon>
        <taxon>Vibrionales</taxon>
        <taxon>Vibrionaceae</taxon>
        <taxon>Vibrio</taxon>
    </lineage>
</organism>
<dbReference type="InterPro" id="IPR036736">
    <property type="entry name" value="ACP-like_sf"/>
</dbReference>
<proteinExistence type="predicted"/>
<protein>
    <submittedName>
        <fullName evidence="4">Thioester reductase</fullName>
    </submittedName>
</protein>
<keyword evidence="1" id="KW-0596">Phosphopantetheine</keyword>
<keyword evidence="2" id="KW-0597">Phosphoprotein</keyword>